<organism evidence="1 2">
    <name type="scientific">Lactiplantibacillus dongliensis</name>
    <dbReference type="NCBI Taxonomy" id="2559919"/>
    <lineage>
        <taxon>Bacteria</taxon>
        <taxon>Bacillati</taxon>
        <taxon>Bacillota</taxon>
        <taxon>Bacilli</taxon>
        <taxon>Lactobacillales</taxon>
        <taxon>Lactobacillaceae</taxon>
        <taxon>Lactiplantibacillus</taxon>
    </lineage>
</organism>
<dbReference type="SFLD" id="SFLDS00003">
    <property type="entry name" value="Haloacid_Dehalogenase"/>
    <property type="match status" value="1"/>
</dbReference>
<dbReference type="NCBIfam" id="TIGR00099">
    <property type="entry name" value="Cof-subfamily"/>
    <property type="match status" value="1"/>
</dbReference>
<evidence type="ECO:0000313" key="1">
    <source>
        <dbReference type="EMBL" id="MFC6164983.1"/>
    </source>
</evidence>
<dbReference type="InterPro" id="IPR036412">
    <property type="entry name" value="HAD-like_sf"/>
</dbReference>
<comment type="caution">
    <text evidence="1">The sequence shown here is derived from an EMBL/GenBank/DDBJ whole genome shotgun (WGS) entry which is preliminary data.</text>
</comment>
<dbReference type="SFLD" id="SFLDG01140">
    <property type="entry name" value="C2.B:_Phosphomannomutase_and_P"/>
    <property type="match status" value="1"/>
</dbReference>
<sequence length="261" mass="28435">MTKAIVAFDLDATLLNDDKQLSIENQQALQALRANDCLPVIATGRDRFEIADIMTTGQFDAIVSANGADVYLAGDQLFEDSLAATVLRELAAWTAENAISFAVSNHDGMAISQIDDLVRLNYQRIHRPLPTVNATYFQQRAITKALTFIDETPAGQQLEATLRAKFPTLTFYRNSDICIDVVANGTTKASGIATLQTQANLAAIPVYTFGDGYNDISMLQSADVGIAMGNADLAVQQQANYVTRRYDDHGIVAALQHFKLI</sequence>
<accession>A0ABW1R515</accession>
<dbReference type="Gene3D" id="3.30.1240.10">
    <property type="match status" value="1"/>
</dbReference>
<proteinExistence type="predicted"/>
<dbReference type="PROSITE" id="PS01229">
    <property type="entry name" value="COF_2"/>
    <property type="match status" value="1"/>
</dbReference>
<dbReference type="PANTHER" id="PTHR10000:SF25">
    <property type="entry name" value="PHOSPHATASE YKRA-RELATED"/>
    <property type="match status" value="1"/>
</dbReference>
<dbReference type="InterPro" id="IPR000150">
    <property type="entry name" value="Cof"/>
</dbReference>
<dbReference type="GO" id="GO:0016787">
    <property type="term" value="F:hydrolase activity"/>
    <property type="evidence" value="ECO:0007669"/>
    <property type="project" value="UniProtKB-KW"/>
</dbReference>
<keyword evidence="2" id="KW-1185">Reference proteome</keyword>
<dbReference type="Pfam" id="PF08282">
    <property type="entry name" value="Hydrolase_3"/>
    <property type="match status" value="1"/>
</dbReference>
<dbReference type="PANTHER" id="PTHR10000">
    <property type="entry name" value="PHOSPHOSERINE PHOSPHATASE"/>
    <property type="match status" value="1"/>
</dbReference>
<dbReference type="InterPro" id="IPR023214">
    <property type="entry name" value="HAD_sf"/>
</dbReference>
<reference evidence="2" key="1">
    <citation type="journal article" date="2019" name="Int. J. Syst. Evol. Microbiol.">
        <title>The Global Catalogue of Microorganisms (GCM) 10K type strain sequencing project: providing services to taxonomists for standard genome sequencing and annotation.</title>
        <authorList>
            <consortium name="The Broad Institute Genomics Platform"/>
            <consortium name="The Broad Institute Genome Sequencing Center for Infectious Disease"/>
            <person name="Wu L."/>
            <person name="Ma J."/>
        </authorList>
    </citation>
    <scope>NUCLEOTIDE SEQUENCE [LARGE SCALE GENOMIC DNA]</scope>
    <source>
        <strain evidence="2">CCM 8932</strain>
    </source>
</reference>
<keyword evidence="1" id="KW-0378">Hydrolase</keyword>
<protein>
    <submittedName>
        <fullName evidence="1">Cof-type HAD-IIB family hydrolase</fullName>
    </submittedName>
</protein>
<dbReference type="Proteomes" id="UP001596253">
    <property type="component" value="Unassembled WGS sequence"/>
</dbReference>
<dbReference type="EMBL" id="JBHSSD010000041">
    <property type="protein sequence ID" value="MFC6164983.1"/>
    <property type="molecule type" value="Genomic_DNA"/>
</dbReference>
<evidence type="ECO:0000313" key="2">
    <source>
        <dbReference type="Proteomes" id="UP001596253"/>
    </source>
</evidence>
<dbReference type="NCBIfam" id="TIGR01484">
    <property type="entry name" value="HAD-SF-IIB"/>
    <property type="match status" value="1"/>
</dbReference>
<dbReference type="Gene3D" id="3.40.50.1000">
    <property type="entry name" value="HAD superfamily/HAD-like"/>
    <property type="match status" value="1"/>
</dbReference>
<name>A0ABW1R515_9LACO</name>
<dbReference type="InterPro" id="IPR006379">
    <property type="entry name" value="HAD-SF_hydro_IIB"/>
</dbReference>
<dbReference type="RefSeq" id="WP_137639760.1">
    <property type="nucleotide sequence ID" value="NZ_BJDK01000009.1"/>
</dbReference>
<gene>
    <name evidence="1" type="ORF">ACFP3T_09910</name>
</gene>
<dbReference type="SUPFAM" id="SSF56784">
    <property type="entry name" value="HAD-like"/>
    <property type="match status" value="1"/>
</dbReference>